<dbReference type="Proteomes" id="UP000279259">
    <property type="component" value="Unassembled WGS sequence"/>
</dbReference>
<dbReference type="PROSITE" id="PS51204">
    <property type="entry name" value="HSA"/>
    <property type="match status" value="1"/>
</dbReference>
<feature type="region of interest" description="Disordered" evidence="10">
    <location>
        <begin position="415"/>
        <end position="435"/>
    </location>
</feature>
<organism evidence="16 17">
    <name type="scientific">Saitozyma podzolica</name>
    <dbReference type="NCBI Taxonomy" id="1890683"/>
    <lineage>
        <taxon>Eukaryota</taxon>
        <taxon>Fungi</taxon>
        <taxon>Dikarya</taxon>
        <taxon>Basidiomycota</taxon>
        <taxon>Agaricomycotina</taxon>
        <taxon>Tremellomycetes</taxon>
        <taxon>Tremellales</taxon>
        <taxon>Trimorphomycetaceae</taxon>
        <taxon>Saitozyma</taxon>
    </lineage>
</organism>
<evidence type="ECO:0000256" key="5">
    <source>
        <dbReference type="ARBA" id="ARBA00023015"/>
    </source>
</evidence>
<evidence type="ECO:0000256" key="8">
    <source>
        <dbReference type="ARBA" id="ARBA00023242"/>
    </source>
</evidence>
<dbReference type="InterPro" id="IPR001650">
    <property type="entry name" value="Helicase_C-like"/>
</dbReference>
<feature type="region of interest" description="Disordered" evidence="10">
    <location>
        <begin position="231"/>
        <end position="258"/>
    </location>
</feature>
<dbReference type="PANTHER" id="PTHR10799">
    <property type="entry name" value="SNF2/RAD54 HELICASE FAMILY"/>
    <property type="match status" value="1"/>
</dbReference>
<evidence type="ECO:0000256" key="6">
    <source>
        <dbReference type="ARBA" id="ARBA00023117"/>
    </source>
</evidence>
<dbReference type="STRING" id="1890683.A0A427YHW2"/>
<feature type="domain" description="Helicase C-terminal" evidence="13">
    <location>
        <begin position="934"/>
        <end position="1085"/>
    </location>
</feature>
<reference evidence="16 17" key="1">
    <citation type="submission" date="2018-11" db="EMBL/GenBank/DDBJ databases">
        <title>Genome sequence of Saitozyma podzolica DSM 27192.</title>
        <authorList>
            <person name="Aliyu H."/>
            <person name="Gorte O."/>
            <person name="Ochsenreither K."/>
        </authorList>
    </citation>
    <scope>NUCLEOTIDE SEQUENCE [LARGE SCALE GENOMIC DNA]</scope>
    <source>
        <strain evidence="16 17">DSM 27192</strain>
    </source>
</reference>
<evidence type="ECO:0000259" key="14">
    <source>
        <dbReference type="PROSITE" id="PS51204"/>
    </source>
</evidence>
<evidence type="ECO:0000313" key="16">
    <source>
        <dbReference type="EMBL" id="RSH90668.1"/>
    </source>
</evidence>
<feature type="region of interest" description="Disordered" evidence="10">
    <location>
        <begin position="117"/>
        <end position="158"/>
    </location>
</feature>
<dbReference type="InterPro" id="IPR038718">
    <property type="entry name" value="SNF2-like_sf"/>
</dbReference>
<feature type="compositionally biased region" description="Basic and acidic residues" evidence="10">
    <location>
        <begin position="415"/>
        <end position="433"/>
    </location>
</feature>
<gene>
    <name evidence="16" type="ORF">EHS25_001273</name>
</gene>
<proteinExistence type="predicted"/>
<dbReference type="InterPro" id="IPR000330">
    <property type="entry name" value="SNF2_N"/>
</dbReference>
<dbReference type="GO" id="GO:0006338">
    <property type="term" value="P:chromatin remodeling"/>
    <property type="evidence" value="ECO:0007669"/>
    <property type="project" value="UniProtKB-ARBA"/>
</dbReference>
<dbReference type="PROSITE" id="PS50014">
    <property type="entry name" value="BROMODOMAIN_2"/>
    <property type="match status" value="1"/>
</dbReference>
<dbReference type="InterPro" id="IPR036427">
    <property type="entry name" value="Bromodomain-like_sf"/>
</dbReference>
<dbReference type="Gene3D" id="1.20.5.170">
    <property type="match status" value="1"/>
</dbReference>
<evidence type="ECO:0000313" key="17">
    <source>
        <dbReference type="Proteomes" id="UP000279259"/>
    </source>
</evidence>
<evidence type="ECO:0000256" key="4">
    <source>
        <dbReference type="ARBA" id="ARBA00022840"/>
    </source>
</evidence>
<dbReference type="SMART" id="SM01314">
    <property type="entry name" value="SnAC"/>
    <property type="match status" value="1"/>
</dbReference>
<dbReference type="OrthoDB" id="5857104at2759"/>
<feature type="domain" description="Helicase ATP-binding" evidence="12">
    <location>
        <begin position="625"/>
        <end position="790"/>
    </location>
</feature>
<feature type="domain" description="HSA" evidence="14">
    <location>
        <begin position="425"/>
        <end position="502"/>
    </location>
</feature>
<dbReference type="Gene3D" id="3.40.50.300">
    <property type="entry name" value="P-loop containing nucleotide triphosphate hydrolases"/>
    <property type="match status" value="1"/>
</dbReference>
<keyword evidence="17" id="KW-1185">Reference proteome</keyword>
<evidence type="ECO:0000256" key="2">
    <source>
        <dbReference type="ARBA" id="ARBA00022741"/>
    </source>
</evidence>
<feature type="region of interest" description="Disordered" evidence="10">
    <location>
        <begin position="1219"/>
        <end position="1302"/>
    </location>
</feature>
<feature type="region of interest" description="Disordered" evidence="10">
    <location>
        <begin position="1"/>
        <end position="59"/>
    </location>
</feature>
<dbReference type="GO" id="GO:0006355">
    <property type="term" value="P:regulation of DNA-templated transcription"/>
    <property type="evidence" value="ECO:0007669"/>
    <property type="project" value="InterPro"/>
</dbReference>
<dbReference type="GO" id="GO:0042393">
    <property type="term" value="F:histone binding"/>
    <property type="evidence" value="ECO:0007669"/>
    <property type="project" value="InterPro"/>
</dbReference>
<feature type="domain" description="Bromo" evidence="11">
    <location>
        <begin position="1329"/>
        <end position="1398"/>
    </location>
</feature>
<dbReference type="Gene3D" id="3.40.50.10810">
    <property type="entry name" value="Tandem AAA-ATPase domain"/>
    <property type="match status" value="1"/>
</dbReference>
<name>A0A427YHW2_9TREE</name>
<dbReference type="Pfam" id="PF00439">
    <property type="entry name" value="Bromodomain"/>
    <property type="match status" value="1"/>
</dbReference>
<sequence length="1500" mass="167308">MSEVSAAPQPVVPVPVPSPSSVSVPIAPPSASPAAATPSADGPPPASASGAPVHLDEEKKLEMVAGMDPTKLLNIRKRVTDLQAAGHSKENSTEYAKLSMVLELYARAKVIEASKAKSQAPASVVDTNGAGPSTTATPAPAAPVPASATESSDAPKKPALVNMTPQQIAQLRAQAGANQILSRNLPVPQYLMKAAQGIPPPGIDGESGANGVDGKVAEKTVEAVISQGVKESEPMEVDSGSTSEGEKVTTPKAPAGPPYAMEFDQSSSIYPYNAYIDPSTFAYRKFDDEVANPLNKMQRMMVPSVMPKGLDPYLLMEERNKYVETRLAWRMKELEEMDATAGMGEPGAKDVPGVADAKPETKLGMQARIELLSLRLLGKQRLLREDLVRAMHGATQVPADRSQFRRFRTHTLRDARATETAERRQRTEREQRGKQRHLAYINSICDHGRAVIEAGAGSSKGATADKMRRLGRSMLKLHADTEKEEARRVERLAKERLKALRADDEDAYLALLGEAKDSRIGHLLKQTDSYLETLAAAVVDQQNDDVHRDQQQFELPFEQEEGPASEAMFGARRQDGEEEGAERKEGKVDYYAVAHRIQEKVHKQSSLLTGGTLKDYQVKGLQWMISLYNNRLNGILADEMGLGKTIQTISLITYLIEKKRQTGPFLVIVPLSTLTNWTLEFERWAPGVRTLILKGAPAVRRDLYPRIRAGDFQVCLTTYEYIIKERPLLAKIKWIHMIIDEGHRMKNVKSKLSQTLNEHYSTRYRLILTGTPLQNNLPELWALLNFVLPKIFNSVKSFDEWFSAPFANTGGEQLQMTEEEQLLVVKRLHKVLRPFLLRRLKKDVESELPDKVEKVIYTKMSGLQWALYRSVKQYKMLPMDTSAGKRKGANLQNAIMQLRKICNHPFVFREVDEDFSVGNNIDEQIVRTSGKFELLDRILPKMFKMKHKVLIFFQMTEIMTIIADFFDYRGWKYCRLDGSTKAEDRQTLLSTFNDPESPYQVFILSTRAGGLGLNLQSADTVIIYDTDWNPHADLQAQDRAHRIGQKKEVRVLRFISSKTVEELVLERAQQKLELDGKVIQAGKFDDVTTGAEYEALLQKVFEGGAAGEEENEESNELDDDELNELLARGEDELDIFTAMDKEREEERLKQWRDAGNKAPLPPPLMQESELPPFYRRDIGEELAVQAAAEEESGRGRRAKAEVRYTDGLTDDQWLMAMEDSDDDVDEAADRKRKRADRKAERKRMNEMLAQAEAEGKPLNTVKIKQLQEEEGVVSTPKSGKKRGRPSKSATPSVQGDDMPTKRRKIAAGEDELALMNRLYTEVNAMKSDVGEDLNTYFLKPVDRKMYPDYYQIISNPISMAQIKRKIGNASYTLPLLRADMHLLWNNARTYNQEGSWVYNAAEDMQEAFDKMWEEEVGKADSASASASVAPTGNGNGNGLKADPETAGPSAAASGTSTPMYKPATAIPTKIKLSVTGPSKRREQIEMESPTPSASDGDDDY</sequence>
<dbReference type="InterPro" id="IPR014978">
    <property type="entry name" value="Gln-Leu-Gln_QLQ"/>
</dbReference>
<dbReference type="InterPro" id="IPR001487">
    <property type="entry name" value="Bromodomain"/>
</dbReference>
<keyword evidence="5" id="KW-0805">Transcription regulation</keyword>
<feature type="region of interest" description="Disordered" evidence="10">
    <location>
        <begin position="1415"/>
        <end position="1500"/>
    </location>
</feature>
<dbReference type="PRINTS" id="PR00503">
    <property type="entry name" value="BROMODOMAIN"/>
</dbReference>
<keyword evidence="7" id="KW-0804">Transcription</keyword>
<keyword evidence="8" id="KW-0539">Nucleus</keyword>
<dbReference type="SMART" id="SM00951">
    <property type="entry name" value="QLQ"/>
    <property type="match status" value="1"/>
</dbReference>
<dbReference type="Pfam" id="PF07529">
    <property type="entry name" value="HSA"/>
    <property type="match status" value="1"/>
</dbReference>
<keyword evidence="4" id="KW-0067">ATP-binding</keyword>
<dbReference type="InterPro" id="IPR049730">
    <property type="entry name" value="SNF2/RAD54-like_C"/>
</dbReference>
<evidence type="ECO:0000256" key="3">
    <source>
        <dbReference type="ARBA" id="ARBA00022801"/>
    </source>
</evidence>
<dbReference type="SUPFAM" id="SSF52540">
    <property type="entry name" value="P-loop containing nucleoside triphosphate hydrolases"/>
    <property type="match status" value="2"/>
</dbReference>
<evidence type="ECO:0000256" key="10">
    <source>
        <dbReference type="SAM" id="MobiDB-lite"/>
    </source>
</evidence>
<feature type="compositionally biased region" description="Low complexity" evidence="10">
    <location>
        <begin position="130"/>
        <end position="152"/>
    </location>
</feature>
<dbReference type="InterPro" id="IPR014012">
    <property type="entry name" value="HSA_dom"/>
</dbReference>
<dbReference type="GO" id="GO:0016787">
    <property type="term" value="F:hydrolase activity"/>
    <property type="evidence" value="ECO:0007669"/>
    <property type="project" value="UniProtKB-KW"/>
</dbReference>
<dbReference type="SUPFAM" id="SSF47370">
    <property type="entry name" value="Bromodomain"/>
    <property type="match status" value="1"/>
</dbReference>
<evidence type="ECO:0000259" key="12">
    <source>
        <dbReference type="PROSITE" id="PS51192"/>
    </source>
</evidence>
<evidence type="ECO:0000256" key="9">
    <source>
        <dbReference type="PROSITE-ProRule" id="PRU00035"/>
    </source>
</evidence>
<dbReference type="PROSITE" id="PS51194">
    <property type="entry name" value="HELICASE_CTER"/>
    <property type="match status" value="1"/>
</dbReference>
<dbReference type="EMBL" id="RSCD01000010">
    <property type="protein sequence ID" value="RSH90668.1"/>
    <property type="molecule type" value="Genomic_DNA"/>
</dbReference>
<dbReference type="SMART" id="SM00490">
    <property type="entry name" value="HELICc"/>
    <property type="match status" value="1"/>
</dbReference>
<dbReference type="Pfam" id="PF00271">
    <property type="entry name" value="Helicase_C"/>
    <property type="match status" value="1"/>
</dbReference>
<evidence type="ECO:0000259" key="13">
    <source>
        <dbReference type="PROSITE" id="PS51194"/>
    </source>
</evidence>
<dbReference type="SMART" id="SM00297">
    <property type="entry name" value="BROMO"/>
    <property type="match status" value="1"/>
</dbReference>
<dbReference type="GO" id="GO:0005524">
    <property type="term" value="F:ATP binding"/>
    <property type="evidence" value="ECO:0007669"/>
    <property type="project" value="InterPro"/>
</dbReference>
<dbReference type="Pfam" id="PF08880">
    <property type="entry name" value="QLQ"/>
    <property type="match status" value="1"/>
</dbReference>
<dbReference type="SMART" id="SM00487">
    <property type="entry name" value="DEXDc"/>
    <property type="match status" value="1"/>
</dbReference>
<dbReference type="PROSITE" id="PS51192">
    <property type="entry name" value="HELICASE_ATP_BIND_1"/>
    <property type="match status" value="1"/>
</dbReference>
<protein>
    <submittedName>
        <fullName evidence="16">Uncharacterized protein</fullName>
    </submittedName>
</protein>
<dbReference type="PROSITE" id="PS51666">
    <property type="entry name" value="QLQ"/>
    <property type="match status" value="1"/>
</dbReference>
<evidence type="ECO:0000256" key="7">
    <source>
        <dbReference type="ARBA" id="ARBA00023163"/>
    </source>
</evidence>
<dbReference type="Pfam" id="PF14619">
    <property type="entry name" value="SnAC"/>
    <property type="match status" value="1"/>
</dbReference>
<dbReference type="Gene3D" id="1.20.920.10">
    <property type="entry name" value="Bromodomain-like"/>
    <property type="match status" value="1"/>
</dbReference>
<dbReference type="CDD" id="cd18793">
    <property type="entry name" value="SF2_C_SNF"/>
    <property type="match status" value="1"/>
</dbReference>
<comment type="subcellular location">
    <subcellularLocation>
        <location evidence="1">Nucleus</location>
    </subcellularLocation>
</comment>
<feature type="compositionally biased region" description="Low complexity" evidence="10">
    <location>
        <begin position="1419"/>
        <end position="1429"/>
    </location>
</feature>
<keyword evidence="2" id="KW-0547">Nucleotide-binding</keyword>
<feature type="domain" description="QLQ" evidence="15">
    <location>
        <begin position="162"/>
        <end position="197"/>
    </location>
</feature>
<evidence type="ECO:0000256" key="1">
    <source>
        <dbReference type="ARBA" id="ARBA00004123"/>
    </source>
</evidence>
<evidence type="ECO:0000259" key="11">
    <source>
        <dbReference type="PROSITE" id="PS50014"/>
    </source>
</evidence>
<dbReference type="SMART" id="SM00573">
    <property type="entry name" value="HSA"/>
    <property type="match status" value="1"/>
</dbReference>
<keyword evidence="3" id="KW-0378">Hydrolase</keyword>
<dbReference type="InterPro" id="IPR029295">
    <property type="entry name" value="SnAC"/>
</dbReference>
<feature type="compositionally biased region" description="Low complexity" evidence="10">
    <location>
        <begin position="1445"/>
        <end position="1458"/>
    </location>
</feature>
<dbReference type="InterPro" id="IPR014001">
    <property type="entry name" value="Helicase_ATP-bd"/>
</dbReference>
<keyword evidence="6 9" id="KW-0103">Bromodomain</keyword>
<dbReference type="InterPro" id="IPR027417">
    <property type="entry name" value="P-loop_NTPase"/>
</dbReference>
<comment type="caution">
    <text evidence="16">The sequence shown here is derived from an EMBL/GenBank/DDBJ whole genome shotgun (WGS) entry which is preliminary data.</text>
</comment>
<evidence type="ECO:0000259" key="15">
    <source>
        <dbReference type="PROSITE" id="PS51666"/>
    </source>
</evidence>
<dbReference type="FunFam" id="3.40.50.10810:FF:000008">
    <property type="entry name" value="Chromatin structure-remodeling complex subunit snf21"/>
    <property type="match status" value="1"/>
</dbReference>
<dbReference type="GO" id="GO:0005634">
    <property type="term" value="C:nucleus"/>
    <property type="evidence" value="ECO:0007669"/>
    <property type="project" value="UniProtKB-SubCell"/>
</dbReference>
<dbReference type="Pfam" id="PF00176">
    <property type="entry name" value="SNF2-rel_dom"/>
    <property type="match status" value="1"/>
</dbReference>
<dbReference type="CDD" id="cd17996">
    <property type="entry name" value="DEXHc_SMARCA2_SMARCA4"/>
    <property type="match status" value="1"/>
</dbReference>
<accession>A0A427YHW2</accession>